<dbReference type="Proteomes" id="UP000219636">
    <property type="component" value="Unassembled WGS sequence"/>
</dbReference>
<evidence type="ECO:0000313" key="3">
    <source>
        <dbReference type="Proteomes" id="UP000219636"/>
    </source>
</evidence>
<dbReference type="SUPFAM" id="SSF55136">
    <property type="entry name" value="Probable bacterial effector-binding domain"/>
    <property type="match status" value="1"/>
</dbReference>
<evidence type="ECO:0000259" key="1">
    <source>
        <dbReference type="Pfam" id="PF06445"/>
    </source>
</evidence>
<feature type="domain" description="GyrI-like small molecule binding" evidence="1">
    <location>
        <begin position="19"/>
        <end position="203"/>
    </location>
</feature>
<dbReference type="OrthoDB" id="4772335at2"/>
<dbReference type="InterPro" id="IPR008319">
    <property type="entry name" value="GyrI-like_CCH_Lin2189-like"/>
</dbReference>
<evidence type="ECO:0000313" key="2">
    <source>
        <dbReference type="EMBL" id="SOC25711.1"/>
    </source>
</evidence>
<dbReference type="AlphaFoldDB" id="A0A285TVD8"/>
<name>A0A285TVD8_9BACL</name>
<dbReference type="Gene3D" id="3.20.80.10">
    <property type="entry name" value="Regulatory factor, effector binding domain"/>
    <property type="match status" value="1"/>
</dbReference>
<dbReference type="RefSeq" id="WP_097075233.1">
    <property type="nucleotide sequence ID" value="NZ_OBMQ01000019.1"/>
</dbReference>
<protein>
    <recommendedName>
        <fullName evidence="1">GyrI-like small molecule binding domain-containing protein</fullName>
    </recommendedName>
</protein>
<sequence length="208" mass="24776">MRKFEWRKELKQLYLPKKQPTKIDIPTIKYFTIEGSGNPNSEQFCEHIEALYTLSYGIRMLPKKGITPQGYFEYTVFPLEGIWDLDEVGRTLDYLSKDHFVYKLMIRQPDFVTEELFHYMLESANQKKSNPHLDRVKFEMLTDGLCVQAMHNGSYDLEPETFALMEQYCNQNNLKRIEKTHKEIYISDPRRTSPEKLKTVLRFKVMEL</sequence>
<dbReference type="InterPro" id="IPR011256">
    <property type="entry name" value="Reg_factor_effector_dom_sf"/>
</dbReference>
<organism evidence="2 3">
    <name type="scientific">Ureibacillus xyleni</name>
    <dbReference type="NCBI Taxonomy" id="614648"/>
    <lineage>
        <taxon>Bacteria</taxon>
        <taxon>Bacillati</taxon>
        <taxon>Bacillota</taxon>
        <taxon>Bacilli</taxon>
        <taxon>Bacillales</taxon>
        <taxon>Caryophanaceae</taxon>
        <taxon>Ureibacillus</taxon>
    </lineage>
</organism>
<reference evidence="3" key="1">
    <citation type="submission" date="2017-08" db="EMBL/GenBank/DDBJ databases">
        <authorList>
            <person name="Varghese N."/>
            <person name="Submissions S."/>
        </authorList>
    </citation>
    <scope>NUCLEOTIDE SEQUENCE [LARGE SCALE GENOMIC DNA]</scope>
    <source>
        <strain evidence="3">JC22</strain>
    </source>
</reference>
<gene>
    <name evidence="2" type="ORF">SAMN05880501_11940</name>
</gene>
<keyword evidence="3" id="KW-1185">Reference proteome</keyword>
<proteinExistence type="predicted"/>
<dbReference type="Pfam" id="PF06445">
    <property type="entry name" value="GyrI-like"/>
    <property type="match status" value="1"/>
</dbReference>
<accession>A0A285TVD8</accession>
<dbReference type="InterPro" id="IPR029442">
    <property type="entry name" value="GyrI-like"/>
</dbReference>
<dbReference type="PIRSF" id="PIRSF031644">
    <property type="entry name" value="UCP031644"/>
    <property type="match status" value="1"/>
</dbReference>
<dbReference type="EMBL" id="OBMQ01000019">
    <property type="protein sequence ID" value="SOC25711.1"/>
    <property type="molecule type" value="Genomic_DNA"/>
</dbReference>